<organism evidence="2 3">
    <name type="scientific">Thalassococcus arenae</name>
    <dbReference type="NCBI Taxonomy" id="2851652"/>
    <lineage>
        <taxon>Bacteria</taxon>
        <taxon>Pseudomonadati</taxon>
        <taxon>Pseudomonadota</taxon>
        <taxon>Alphaproteobacteria</taxon>
        <taxon>Rhodobacterales</taxon>
        <taxon>Roseobacteraceae</taxon>
        <taxon>Thalassococcus</taxon>
    </lineage>
</organism>
<dbReference type="GO" id="GO:0016787">
    <property type="term" value="F:hydrolase activity"/>
    <property type="evidence" value="ECO:0007669"/>
    <property type="project" value="UniProtKB-KW"/>
</dbReference>
<keyword evidence="2" id="KW-0378">Hydrolase</keyword>
<dbReference type="Pfam" id="PF12697">
    <property type="entry name" value="Abhydrolase_6"/>
    <property type="match status" value="1"/>
</dbReference>
<evidence type="ECO:0000313" key="3">
    <source>
        <dbReference type="Proteomes" id="UP001166293"/>
    </source>
</evidence>
<accession>A0ABS6N6C1</accession>
<evidence type="ECO:0000313" key="2">
    <source>
        <dbReference type="EMBL" id="MBV2359070.1"/>
    </source>
</evidence>
<feature type="domain" description="AB hydrolase-1" evidence="1">
    <location>
        <begin position="23"/>
        <end position="257"/>
    </location>
</feature>
<gene>
    <name evidence="2" type="ORF">KUH32_04720</name>
</gene>
<dbReference type="InterPro" id="IPR050266">
    <property type="entry name" value="AB_hydrolase_sf"/>
</dbReference>
<dbReference type="PANTHER" id="PTHR43798">
    <property type="entry name" value="MONOACYLGLYCEROL LIPASE"/>
    <property type="match status" value="1"/>
</dbReference>
<dbReference type="PANTHER" id="PTHR43798:SF33">
    <property type="entry name" value="HYDROLASE, PUTATIVE (AFU_ORTHOLOGUE AFUA_2G14860)-RELATED"/>
    <property type="match status" value="1"/>
</dbReference>
<name>A0ABS6N6C1_9RHOB</name>
<dbReference type="RefSeq" id="WP_217776903.1">
    <property type="nucleotide sequence ID" value="NZ_JAHRWL010000001.1"/>
</dbReference>
<evidence type="ECO:0000259" key="1">
    <source>
        <dbReference type="Pfam" id="PF12697"/>
    </source>
</evidence>
<dbReference type="EMBL" id="JAHRWL010000001">
    <property type="protein sequence ID" value="MBV2359070.1"/>
    <property type="molecule type" value="Genomic_DNA"/>
</dbReference>
<reference evidence="2" key="1">
    <citation type="submission" date="2021-06" db="EMBL/GenBank/DDBJ databases">
        <title>Thalassococcus sp. CAU 1522 isolated from sea sand, Republic of Korea.</title>
        <authorList>
            <person name="Kim W."/>
        </authorList>
    </citation>
    <scope>NUCLEOTIDE SEQUENCE</scope>
    <source>
        <strain evidence="2">CAU 1522</strain>
    </source>
</reference>
<protein>
    <submittedName>
        <fullName evidence="2">Alpha/beta fold hydrolase</fullName>
    </submittedName>
</protein>
<dbReference type="InterPro" id="IPR000073">
    <property type="entry name" value="AB_hydrolase_1"/>
</dbReference>
<comment type="caution">
    <text evidence="2">The sequence shown here is derived from an EMBL/GenBank/DDBJ whole genome shotgun (WGS) entry which is preliminary data.</text>
</comment>
<proteinExistence type="predicted"/>
<dbReference type="Proteomes" id="UP001166293">
    <property type="component" value="Unassembled WGS sequence"/>
</dbReference>
<keyword evidence="3" id="KW-1185">Reference proteome</keyword>
<sequence>MPDLTVGGTAIHVNTLGSGAARVLALHCGLGRSGMWSGVAAALADRATLIAPDFPSHGASAPWAPTPDLHSQATDVAAALLQEGIHLLGHSFGATVALRVALENPGRVASLTLVEPVLFAAADGAVRDAHRVQDEEFHAAFVAGDHAKSARLFNRLWGGGLKWDALPQQTRDAMTAGMPFIVATGPALWDDVHGMLAPGRLEALPTPVALLRGSETQPIIAAIHAGLVRRIRDARDIVVPGGDHMLVLGHPDAVARAVQAHLERRAA</sequence>